<keyword evidence="3" id="KW-1185">Reference proteome</keyword>
<dbReference type="AlphaFoldDB" id="A0A839XIR7"/>
<comment type="caution">
    <text evidence="2">The sequence shown here is derived from an EMBL/GenBank/DDBJ whole genome shotgun (WGS) entry which is preliminary data.</text>
</comment>
<proteinExistence type="predicted"/>
<evidence type="ECO:0000256" key="1">
    <source>
        <dbReference type="SAM" id="MobiDB-lite"/>
    </source>
</evidence>
<gene>
    <name evidence="2" type="ORF">FB384_000553</name>
</gene>
<feature type="compositionally biased region" description="Basic and acidic residues" evidence="1">
    <location>
        <begin position="38"/>
        <end position="58"/>
    </location>
</feature>
<accession>A0A839XIR7</accession>
<protein>
    <submittedName>
        <fullName evidence="2">Uncharacterized protein</fullName>
    </submittedName>
</protein>
<dbReference type="Proteomes" id="UP000564573">
    <property type="component" value="Unassembled WGS sequence"/>
</dbReference>
<organism evidence="2 3">
    <name type="scientific">Prauserella sediminis</name>
    <dbReference type="NCBI Taxonomy" id="577680"/>
    <lineage>
        <taxon>Bacteria</taxon>
        <taxon>Bacillati</taxon>
        <taxon>Actinomycetota</taxon>
        <taxon>Actinomycetes</taxon>
        <taxon>Pseudonocardiales</taxon>
        <taxon>Pseudonocardiaceae</taxon>
        <taxon>Prauserella</taxon>
        <taxon>Prauserella salsuginis group</taxon>
    </lineage>
</organism>
<evidence type="ECO:0000313" key="3">
    <source>
        <dbReference type="Proteomes" id="UP000564573"/>
    </source>
</evidence>
<feature type="region of interest" description="Disordered" evidence="1">
    <location>
        <begin position="29"/>
        <end position="102"/>
    </location>
</feature>
<dbReference type="RefSeq" id="WP_183778876.1">
    <property type="nucleotide sequence ID" value="NZ_JACIBS010000001.1"/>
</dbReference>
<dbReference type="EMBL" id="JACIBS010000001">
    <property type="protein sequence ID" value="MBB3661649.1"/>
    <property type="molecule type" value="Genomic_DNA"/>
</dbReference>
<name>A0A839XIR7_9PSEU</name>
<reference evidence="2 3" key="1">
    <citation type="submission" date="2020-08" db="EMBL/GenBank/DDBJ databases">
        <title>Sequencing the genomes of 1000 actinobacteria strains.</title>
        <authorList>
            <person name="Klenk H.-P."/>
        </authorList>
    </citation>
    <scope>NUCLEOTIDE SEQUENCE [LARGE SCALE GENOMIC DNA]</scope>
    <source>
        <strain evidence="2 3">DSM 45267</strain>
    </source>
</reference>
<evidence type="ECO:0000313" key="2">
    <source>
        <dbReference type="EMBL" id="MBB3661649.1"/>
    </source>
</evidence>
<sequence length="102" mass="10343">MNTAGRLLGYVAILAAALFGAFGIGQLVGPVGPTTVETNRHEDGRDTSNDKHSGRGGDHAATSGPTDFEVDGRVHTAGFGVEARGGSGTNGNEEGNSHDHGE</sequence>